<dbReference type="Proteomes" id="UP001642484">
    <property type="component" value="Unassembled WGS sequence"/>
</dbReference>
<dbReference type="InterPro" id="IPR036397">
    <property type="entry name" value="RNaseH_sf"/>
</dbReference>
<feature type="compositionally biased region" description="Basic and acidic residues" evidence="1">
    <location>
        <begin position="1468"/>
        <end position="1477"/>
    </location>
</feature>
<feature type="domain" description="Integrase catalytic" evidence="2">
    <location>
        <begin position="1151"/>
        <end position="1332"/>
    </location>
</feature>
<dbReference type="EMBL" id="CAXAMN010022439">
    <property type="protein sequence ID" value="CAK9069376.1"/>
    <property type="molecule type" value="Genomic_DNA"/>
</dbReference>
<dbReference type="InterPro" id="IPR013103">
    <property type="entry name" value="RVT_2"/>
</dbReference>
<dbReference type="SUPFAM" id="SSF53098">
    <property type="entry name" value="Ribonuclease H-like"/>
    <property type="match status" value="1"/>
</dbReference>
<dbReference type="Gene3D" id="2.40.70.10">
    <property type="entry name" value="Acid Proteases"/>
    <property type="match status" value="1"/>
</dbReference>
<dbReference type="Gene3D" id="3.30.420.10">
    <property type="entry name" value="Ribonuclease H-like superfamily/Ribonuclease H"/>
    <property type="match status" value="1"/>
</dbReference>
<keyword evidence="4" id="KW-1185">Reference proteome</keyword>
<dbReference type="InterPro" id="IPR021109">
    <property type="entry name" value="Peptidase_aspartic_dom_sf"/>
</dbReference>
<dbReference type="InterPro" id="IPR012337">
    <property type="entry name" value="RNaseH-like_sf"/>
</dbReference>
<dbReference type="Pfam" id="PF07727">
    <property type="entry name" value="RVT_2"/>
    <property type="match status" value="1"/>
</dbReference>
<comment type="caution">
    <text evidence="3">The sequence shown here is derived from an EMBL/GenBank/DDBJ whole genome shotgun (WGS) entry which is preliminary data.</text>
</comment>
<evidence type="ECO:0000313" key="3">
    <source>
        <dbReference type="EMBL" id="CAK9069376.1"/>
    </source>
</evidence>
<proteinExistence type="predicted"/>
<feature type="region of interest" description="Disordered" evidence="1">
    <location>
        <begin position="1418"/>
        <end position="1564"/>
    </location>
</feature>
<feature type="compositionally biased region" description="Acidic residues" evidence="1">
    <location>
        <begin position="1430"/>
        <end position="1440"/>
    </location>
</feature>
<dbReference type="PROSITE" id="PS50994">
    <property type="entry name" value="INTEGRASE"/>
    <property type="match status" value="1"/>
</dbReference>
<evidence type="ECO:0000313" key="4">
    <source>
        <dbReference type="Proteomes" id="UP001642484"/>
    </source>
</evidence>
<feature type="compositionally biased region" description="Polar residues" evidence="1">
    <location>
        <begin position="1479"/>
        <end position="1495"/>
    </location>
</feature>
<accession>A0ABP0P0P4</accession>
<evidence type="ECO:0000256" key="1">
    <source>
        <dbReference type="SAM" id="MobiDB-lite"/>
    </source>
</evidence>
<gene>
    <name evidence="3" type="ORF">CCMP2556_LOCUS34117</name>
</gene>
<feature type="region of interest" description="Disordered" evidence="1">
    <location>
        <begin position="449"/>
        <end position="569"/>
    </location>
</feature>
<evidence type="ECO:0000259" key="2">
    <source>
        <dbReference type="PROSITE" id="PS50994"/>
    </source>
</evidence>
<sequence>MSLTRRPPTVDPDKIYLTIDTACENTVIGSVYLEKVLQRLGAYGIMPLADKECEQYCFGPGAPKTSTMRLSVPLGIDGRPMIVRTSVIQEDAAASNRVPFLAGQDWLVMMKAVIDLGNNRLSLPAASCEVPLYIDVSGHMVICIEDYPCTGWPPGLSTTLDQYPGAIFNVSNDTNFLRPEQQQKGVMQSDKMDLNMSQIVMDHNYVYEPNDDVLNPGVHSRGPCTLPNDYWEYMTTCGAVVRHHRRPRRHLFDPEELDSGPGTQNLQPTRLTIVASSKPREYIWDTWPTPPDASCPPSLECWVGKTYFFLQGFDPHKIKIPVTTAGTAVKFDDGAELHVAPNSLKPRHNKKILQFDFNSRPPIFEHESTIHKDSFRIPEGQFGSRLQAPSIRSLPHAPSSLDKVIQQEVQAQPGGMLGAVGTPCHEDGHAVEHAHEASHHQYHGPRVQAQGTSIDGLHGGHDRSGTVPPAPIDFATFDDGSSGPDGQGDQGTLPGESQAMPTRRGGSTSDRECTRTFQGVHSVRTGDEGPAGQLHDPDHPRGSHRLRHHARGEGSTRRKSASTSTRSAAGHNGVLHQLGRVLLALIATAFCYTDPAAQQVRGPSFETLFEDDIFGPGRIPPAERLGLGVCGDGDGRLDPLPDPAPLRPGTKKRLKRSARRALQNSRTARELVAQKVSRSTWPRRKFGYDLIEIFGGTSMISIRAVQGWNLRVLQPIDIRYGINLRRRIMRRWLLQKLRQWNPRLAIVEMPCTPWSILQRNVNYRDYPFELDQLQEEDRPFVRLVKQVFDSQRSRGGHALVENPATADSWQEPEFQELRQKYWETTSCMCRFGMVGQHGLPLLKRVRWMATDETFVYYLNKQCTGDRQHEKVEGKNTALSACYPPDVGDTIIKAYLEVVQREDFGTHYDWQVMETRHVNYVDVNRTVEEWRPLLAQAEEILARRVQASCFLDITSDLYQKVIPLVPWQILNIQIAHLPKAKRVRPGLENTHRCSVLLLNDNEVLIETEHLPTAQAPRERFITPVRVAIFIHGHAPGEPHEPVPARVQPEPPPLREGEVVEDPLDEHVEQGMAEQGLVRQDYASGECWFIGPPLRHEQRRLAPSLVRMHRNLGHPRTEDFVRALAQHGKIDPEAVALARRLRCASCERTKRPLPPRPTSLKAVGSFNDKVCLDVVFLHDVDEVKHTYLHVLDPAGGFYVFCWIPSRNPEDVLDNFNKVWASWAGLPRSIWADQDGAFQGAFAQTLQAHGVELDYVPAEAHWQAGEVEAYNRAFRYTANKIIDEKQLAGDSSMQLLGTLVGSAMNDKVRACGASASQWVFGRNPRVPEALLGPDGQLEVLQGMEQDEQLRLVKKKKGKILQPGWFRGTIVGPHKGDEAQSNYWVASGGKLILVSKEQLRPTYGTERWKIDEEALQNLLDDFPDEFHNGRDGEPPDEVVPDENEEIHVPVFEADADDLGVEEYTPSLPPEGDGQRPDELPAHENSSPSAPSVGTNTTHPHPSMREDRAPGTPIHGLLRRPEPLPEAIPIDDPHFDEEMALPPPEVAEPVEKKARLEEPDEPEDNRYPANERLPVYDTELYSEPRGALWGVRMRLQVKGNDAVRWVAQTRKQQKALEKEIPWRDASTMTRLGLLLILQICASHDGWFLFNSDITGAFLQGDQSLASRKEPLYLRQPREGLPGLLPGQLLLVVRGIFGLANSPRLFWRHLRDTLLTMGFVQSRLDRAVFMYYRRGRLILVLGAHVDDLIVTGKPTEADAILEELKKTFDFGSWADSRQDEVLEYGGKQITKENGIVKLTQKKFIQASSTTKIPKWRASTPNAPLLPQEHTELRSLGGCLHWLVGQTRPDLAAATSLYMSGQPTVSNLIQLNKLVIEAQSTADWGLMFRPIPMEQAKFIAFSDSSWANAAELKSQAGLLVFLAGSGVDSLEGDFASLLDWRSHRIRRQCLSTLASETMAMDVGGVCA</sequence>
<organism evidence="3 4">
    <name type="scientific">Durusdinium trenchii</name>
    <dbReference type="NCBI Taxonomy" id="1381693"/>
    <lineage>
        <taxon>Eukaryota</taxon>
        <taxon>Sar</taxon>
        <taxon>Alveolata</taxon>
        <taxon>Dinophyceae</taxon>
        <taxon>Suessiales</taxon>
        <taxon>Symbiodiniaceae</taxon>
        <taxon>Durusdinium</taxon>
    </lineage>
</organism>
<reference evidence="3 4" key="1">
    <citation type="submission" date="2024-02" db="EMBL/GenBank/DDBJ databases">
        <authorList>
            <person name="Chen Y."/>
            <person name="Shah S."/>
            <person name="Dougan E. K."/>
            <person name="Thang M."/>
            <person name="Chan C."/>
        </authorList>
    </citation>
    <scope>NUCLEOTIDE SEQUENCE [LARGE SCALE GENOMIC DNA]</scope>
</reference>
<feature type="compositionally biased region" description="Basic and acidic residues" evidence="1">
    <location>
        <begin position="1420"/>
        <end position="1429"/>
    </location>
</feature>
<name>A0ABP0P0P4_9DINO</name>
<dbReference type="InterPro" id="IPR001584">
    <property type="entry name" value="Integrase_cat-core"/>
</dbReference>
<protein>
    <recommendedName>
        <fullName evidence="2">Integrase catalytic domain-containing protein</fullName>
    </recommendedName>
</protein>